<dbReference type="SUPFAM" id="SSF56672">
    <property type="entry name" value="DNA/RNA polymerases"/>
    <property type="match status" value="1"/>
</dbReference>
<dbReference type="InterPro" id="IPR000477">
    <property type="entry name" value="RT_dom"/>
</dbReference>
<evidence type="ECO:0000313" key="3">
    <source>
        <dbReference type="Proteomes" id="UP000694559"/>
    </source>
</evidence>
<dbReference type="Proteomes" id="UP000694559">
    <property type="component" value="Unplaced"/>
</dbReference>
<protein>
    <recommendedName>
        <fullName evidence="1">Reverse transcriptase domain-containing protein</fullName>
    </recommendedName>
</protein>
<dbReference type="PANTHER" id="PTHR31635:SF196">
    <property type="entry name" value="REVERSE TRANSCRIPTASE DOMAIN-CONTAINING PROTEIN-RELATED"/>
    <property type="match status" value="1"/>
</dbReference>
<dbReference type="OrthoDB" id="9048998at2759"/>
<sequence length="412" mass="48497">MDKLTMVLKGQKEIIREYFKDLHRQEKVDLTKIEEYLREGTVHRIAVDKREILNREITMNELNEAIQKQKSNKTPGLDEFPSEFYKNVGGVLKKMFLEVCKDVPLKAKIPNTWKEAYITLIPKEESNTNQVKSFRPISLLNTDYKIFMTIMAQRLKGILSKEINMDQNGFLPRRQIRDNIRTVIDLLEYYESHPGDQMALIFLDAQKAFDNLNWDFMKVQINKMNFGSNFEKMLNVIYDSQRANVLINGETTKVFKIEKGVRQGCPLSPLLFITILETLLDRIRGNRNIKGTKIRGQEYKLQAFADDMVFVIEEPMETGPILLQEINEFGKLAGLKINKGKTKMLVKNMTNNKQKKLEETMGLQIVNKIKYLGIWIREKTIMLWEDNYIKILKQLKKTWIIRIRCKYHCWEE</sequence>
<dbReference type="CDD" id="cd01650">
    <property type="entry name" value="RT_nLTR_like"/>
    <property type="match status" value="1"/>
</dbReference>
<proteinExistence type="predicted"/>
<reference evidence="2" key="1">
    <citation type="submission" date="2025-08" db="UniProtKB">
        <authorList>
            <consortium name="Ensembl"/>
        </authorList>
    </citation>
    <scope>IDENTIFICATION</scope>
</reference>
<dbReference type="Pfam" id="PF00078">
    <property type="entry name" value="RVT_1"/>
    <property type="match status" value="1"/>
</dbReference>
<organism evidence="2 3">
    <name type="scientific">Naja naja</name>
    <name type="common">Indian cobra</name>
    <dbReference type="NCBI Taxonomy" id="35670"/>
    <lineage>
        <taxon>Eukaryota</taxon>
        <taxon>Metazoa</taxon>
        <taxon>Chordata</taxon>
        <taxon>Craniata</taxon>
        <taxon>Vertebrata</taxon>
        <taxon>Euteleostomi</taxon>
        <taxon>Lepidosauria</taxon>
        <taxon>Squamata</taxon>
        <taxon>Bifurcata</taxon>
        <taxon>Unidentata</taxon>
        <taxon>Episquamata</taxon>
        <taxon>Toxicofera</taxon>
        <taxon>Serpentes</taxon>
        <taxon>Colubroidea</taxon>
        <taxon>Elapidae</taxon>
        <taxon>Elapinae</taxon>
        <taxon>Naja</taxon>
    </lineage>
</organism>
<name>A0A8C6XLH0_NAJNA</name>
<feature type="domain" description="Reverse transcriptase" evidence="1">
    <location>
        <begin position="102"/>
        <end position="365"/>
    </location>
</feature>
<dbReference type="OMA" id="NCGASEY"/>
<dbReference type="GeneTree" id="ENSGT01150000286916"/>
<reference evidence="2" key="2">
    <citation type="submission" date="2025-09" db="UniProtKB">
        <authorList>
            <consortium name="Ensembl"/>
        </authorList>
    </citation>
    <scope>IDENTIFICATION</scope>
</reference>
<evidence type="ECO:0000313" key="2">
    <source>
        <dbReference type="Ensembl" id="ENSNNAP00000015368.1"/>
    </source>
</evidence>
<dbReference type="PANTHER" id="PTHR31635">
    <property type="entry name" value="REVERSE TRANSCRIPTASE DOMAIN-CONTAINING PROTEIN-RELATED"/>
    <property type="match status" value="1"/>
</dbReference>
<dbReference type="AlphaFoldDB" id="A0A8C6XLH0"/>
<keyword evidence="3" id="KW-1185">Reference proteome</keyword>
<accession>A0A8C6XLH0</accession>
<dbReference type="Ensembl" id="ENSNNAT00000016123.1">
    <property type="protein sequence ID" value="ENSNNAP00000015368.1"/>
    <property type="gene ID" value="ENSNNAG00000010380.1"/>
</dbReference>
<dbReference type="InterPro" id="IPR043502">
    <property type="entry name" value="DNA/RNA_pol_sf"/>
</dbReference>
<evidence type="ECO:0000259" key="1">
    <source>
        <dbReference type="PROSITE" id="PS50878"/>
    </source>
</evidence>
<dbReference type="PROSITE" id="PS50878">
    <property type="entry name" value="RT_POL"/>
    <property type="match status" value="1"/>
</dbReference>